<evidence type="ECO:0000256" key="3">
    <source>
        <dbReference type="ARBA" id="ARBA00022989"/>
    </source>
</evidence>
<evidence type="ECO:0000256" key="4">
    <source>
        <dbReference type="ARBA" id="ARBA00023136"/>
    </source>
</evidence>
<feature type="transmembrane region" description="Helical" evidence="5">
    <location>
        <begin position="109"/>
        <end position="131"/>
    </location>
</feature>
<feature type="transmembrane region" description="Helical" evidence="5">
    <location>
        <begin position="235"/>
        <end position="251"/>
    </location>
</feature>
<feature type="transmembrane region" description="Helical" evidence="5">
    <location>
        <begin position="374"/>
        <end position="392"/>
    </location>
</feature>
<feature type="transmembrane region" description="Helical" evidence="5">
    <location>
        <begin position="182"/>
        <end position="204"/>
    </location>
</feature>
<feature type="transmembrane region" description="Helical" evidence="5">
    <location>
        <begin position="258"/>
        <end position="277"/>
    </location>
</feature>
<feature type="transmembrane region" description="Helical" evidence="5">
    <location>
        <begin position="143"/>
        <end position="162"/>
    </location>
</feature>
<keyword evidence="2 5" id="KW-0812">Transmembrane</keyword>
<dbReference type="Pfam" id="PF04932">
    <property type="entry name" value="Wzy_C"/>
    <property type="match status" value="1"/>
</dbReference>
<feature type="transmembrane region" description="Helical" evidence="5">
    <location>
        <begin position="211"/>
        <end position="229"/>
    </location>
</feature>
<gene>
    <name evidence="7" type="ORF">OE699_06115</name>
</gene>
<dbReference type="PANTHER" id="PTHR37422">
    <property type="entry name" value="TEICHURONIC ACID BIOSYNTHESIS PROTEIN TUAE"/>
    <property type="match status" value="1"/>
</dbReference>
<dbReference type="InterPro" id="IPR051533">
    <property type="entry name" value="WaaL-like"/>
</dbReference>
<evidence type="ECO:0000313" key="8">
    <source>
        <dbReference type="Proteomes" id="UP001526166"/>
    </source>
</evidence>
<feature type="transmembrane region" description="Helical" evidence="5">
    <location>
        <begin position="24"/>
        <end position="41"/>
    </location>
</feature>
<feature type="transmembrane region" description="Helical" evidence="5">
    <location>
        <begin position="77"/>
        <end position="97"/>
    </location>
</feature>
<sequence length="432" mass="45776">MAISDLAITGSTQGAMAVRRDGRVILAWILLLLVLTAPLPAGSNRPVIWLMLGGGLGLLGVIWFSRRGVLIGSGLRGWFGVIAIAMAQPLWGVAQTLGLSQPVSIDPGATLLAVVRMTANVGFFMLALEAFSRPGLGRRMMPPLFFGVCAHALWGLVALRYLGDAALWGEKLAYLGDATGAFVGRNAYAAYLGMGLVLGTVLLAEVWRGKGLARLGYLLGMVVIMAALISTHSRLGVGLSMAAAALAALLMGAPRSMVGVLAVLALLGLTAFGAPLLERGFAWRGDIAVRWGLYADTLRLIAERPLSGFGLDGFAQAHEMTRSRAQYDAFVLTDAHSSYLESWAEAGLLFGTMPFLAGILVFSRLLRSSFRNRATVVAAISAISLAALHSLFDFAYEIEANLLLLLFIGAIGASDACPRDDARHRISRGTHV</sequence>
<keyword evidence="4 5" id="KW-0472">Membrane</keyword>
<feature type="transmembrane region" description="Helical" evidence="5">
    <location>
        <begin position="343"/>
        <end position="362"/>
    </location>
</feature>
<dbReference type="Proteomes" id="UP001526166">
    <property type="component" value="Unassembled WGS sequence"/>
</dbReference>
<evidence type="ECO:0000256" key="2">
    <source>
        <dbReference type="ARBA" id="ARBA00022692"/>
    </source>
</evidence>
<organism evidence="7 8">
    <name type="scientific">Sedimentimonas flavescens</name>
    <dbReference type="NCBI Taxonomy" id="2851012"/>
    <lineage>
        <taxon>Bacteria</taxon>
        <taxon>Pseudomonadati</taxon>
        <taxon>Pseudomonadota</taxon>
        <taxon>Alphaproteobacteria</taxon>
        <taxon>Rhodobacterales</taxon>
        <taxon>Rhodobacter group</taxon>
        <taxon>Sedimentimonas</taxon>
    </lineage>
</organism>
<dbReference type="RefSeq" id="WP_263847418.1">
    <property type="nucleotide sequence ID" value="NZ_JAOWKW010000004.1"/>
</dbReference>
<feature type="domain" description="O-antigen ligase-related" evidence="6">
    <location>
        <begin position="220"/>
        <end position="349"/>
    </location>
</feature>
<evidence type="ECO:0000259" key="6">
    <source>
        <dbReference type="Pfam" id="PF04932"/>
    </source>
</evidence>
<keyword evidence="8" id="KW-1185">Reference proteome</keyword>
<dbReference type="InterPro" id="IPR007016">
    <property type="entry name" value="O-antigen_ligase-rel_domated"/>
</dbReference>
<evidence type="ECO:0000256" key="1">
    <source>
        <dbReference type="ARBA" id="ARBA00004141"/>
    </source>
</evidence>
<protein>
    <recommendedName>
        <fullName evidence="6">O-antigen ligase-related domain-containing protein</fullName>
    </recommendedName>
</protein>
<comment type="subcellular location">
    <subcellularLocation>
        <location evidence="1">Membrane</location>
        <topology evidence="1">Multi-pass membrane protein</topology>
    </subcellularLocation>
</comment>
<proteinExistence type="predicted"/>
<evidence type="ECO:0000256" key="5">
    <source>
        <dbReference type="SAM" id="Phobius"/>
    </source>
</evidence>
<evidence type="ECO:0000313" key="7">
    <source>
        <dbReference type="EMBL" id="MCV2878424.1"/>
    </source>
</evidence>
<name>A0ABT2ZY23_9RHOB</name>
<comment type="caution">
    <text evidence="7">The sequence shown here is derived from an EMBL/GenBank/DDBJ whole genome shotgun (WGS) entry which is preliminary data.</text>
</comment>
<feature type="transmembrane region" description="Helical" evidence="5">
    <location>
        <begin position="47"/>
        <end position="65"/>
    </location>
</feature>
<dbReference type="PANTHER" id="PTHR37422:SF23">
    <property type="entry name" value="TEICHURONIC ACID BIOSYNTHESIS PROTEIN TUAE"/>
    <property type="match status" value="1"/>
</dbReference>
<dbReference type="EMBL" id="JAOWKW010000004">
    <property type="protein sequence ID" value="MCV2878424.1"/>
    <property type="molecule type" value="Genomic_DNA"/>
</dbReference>
<keyword evidence="3 5" id="KW-1133">Transmembrane helix</keyword>
<accession>A0ABT2ZY23</accession>
<reference evidence="7 8" key="1">
    <citation type="submission" date="2022-10" db="EMBL/GenBank/DDBJ databases">
        <title>Sinirhodobacter sp. nov., isolated from ocean surface sediments.</title>
        <authorList>
            <person name="He W."/>
            <person name="Wang L."/>
            <person name="Zhang D.-F."/>
        </authorList>
    </citation>
    <scope>NUCLEOTIDE SEQUENCE [LARGE SCALE GENOMIC DNA]</scope>
    <source>
        <strain evidence="7 8">WL0115</strain>
    </source>
</reference>